<dbReference type="Proteomes" id="UP000182894">
    <property type="component" value="Unassembled WGS sequence"/>
</dbReference>
<organism evidence="1 2">
    <name type="scientific">Pseudomonas abietaniphila</name>
    <dbReference type="NCBI Taxonomy" id="89065"/>
    <lineage>
        <taxon>Bacteria</taxon>
        <taxon>Pseudomonadati</taxon>
        <taxon>Pseudomonadota</taxon>
        <taxon>Gammaproteobacteria</taxon>
        <taxon>Pseudomonadales</taxon>
        <taxon>Pseudomonadaceae</taxon>
        <taxon>Pseudomonas</taxon>
    </lineage>
</organism>
<protein>
    <submittedName>
        <fullName evidence="1">Uncharacterized protein</fullName>
    </submittedName>
</protein>
<name>A0A1G7X098_9PSED</name>
<dbReference type="STRING" id="89065.SAMN05216605_103123"/>
<keyword evidence="2" id="KW-1185">Reference proteome</keyword>
<dbReference type="AlphaFoldDB" id="A0A1G7X098"/>
<proteinExistence type="predicted"/>
<evidence type="ECO:0000313" key="1">
    <source>
        <dbReference type="EMBL" id="SDG77599.1"/>
    </source>
</evidence>
<sequence>MAFHGRFVINNSEFSPLTIFGIGKFMAFSGNSVYRNRGTR</sequence>
<reference evidence="2" key="1">
    <citation type="submission" date="2016-10" db="EMBL/GenBank/DDBJ databases">
        <authorList>
            <person name="Varghese N."/>
            <person name="Submissions S."/>
        </authorList>
    </citation>
    <scope>NUCLEOTIDE SEQUENCE [LARGE SCALE GENOMIC DNA]</scope>
    <source>
        <strain evidence="2">ATCC 700689</strain>
    </source>
</reference>
<dbReference type="EMBL" id="FNCO01000003">
    <property type="protein sequence ID" value="SDG77599.1"/>
    <property type="molecule type" value="Genomic_DNA"/>
</dbReference>
<accession>A0A1G7X098</accession>
<gene>
    <name evidence="1" type="ORF">SAMN05216605_103123</name>
</gene>
<evidence type="ECO:0000313" key="2">
    <source>
        <dbReference type="Proteomes" id="UP000182894"/>
    </source>
</evidence>